<protein>
    <submittedName>
        <fullName evidence="2">Uncharacterized protein</fullName>
    </submittedName>
</protein>
<sequence>MTRLFIGYLLSLCLLLLGSYAYADELRLDQPGRQTTDNTVCSTLAAMQNYDALVCSLPHGKDSISDRMKATEIEEDCDSESFRKLLETGICRITSFYALQPGSVFPILFSNRRPNFPHFYCTAADKFIVNRVIRI</sequence>
<proteinExistence type="predicted"/>
<accession>A0A1T4TL80</accession>
<dbReference type="OrthoDB" id="680936at2"/>
<feature type="signal peptide" evidence="1">
    <location>
        <begin position="1"/>
        <end position="23"/>
    </location>
</feature>
<evidence type="ECO:0000313" key="2">
    <source>
        <dbReference type="EMBL" id="SKA41127.1"/>
    </source>
</evidence>
<gene>
    <name evidence="2" type="ORF">SAMN04488128_105342</name>
</gene>
<dbReference type="EMBL" id="FUWZ01000005">
    <property type="protein sequence ID" value="SKA41127.1"/>
    <property type="molecule type" value="Genomic_DNA"/>
</dbReference>
<dbReference type="RefSeq" id="WP_143313131.1">
    <property type="nucleotide sequence ID" value="NZ_FUWZ01000005.1"/>
</dbReference>
<dbReference type="Proteomes" id="UP000190367">
    <property type="component" value="Unassembled WGS sequence"/>
</dbReference>
<evidence type="ECO:0000256" key="1">
    <source>
        <dbReference type="SAM" id="SignalP"/>
    </source>
</evidence>
<evidence type="ECO:0000313" key="3">
    <source>
        <dbReference type="Proteomes" id="UP000190367"/>
    </source>
</evidence>
<dbReference type="AlphaFoldDB" id="A0A1T4TL80"/>
<dbReference type="STRING" id="634771.SAMN04488128_105342"/>
<keyword evidence="3" id="KW-1185">Reference proteome</keyword>
<feature type="chain" id="PRO_5013159997" evidence="1">
    <location>
        <begin position="24"/>
        <end position="135"/>
    </location>
</feature>
<name>A0A1T4TL80_9BACT</name>
<organism evidence="2 3">
    <name type="scientific">Chitinophaga eiseniae</name>
    <dbReference type="NCBI Taxonomy" id="634771"/>
    <lineage>
        <taxon>Bacteria</taxon>
        <taxon>Pseudomonadati</taxon>
        <taxon>Bacteroidota</taxon>
        <taxon>Chitinophagia</taxon>
        <taxon>Chitinophagales</taxon>
        <taxon>Chitinophagaceae</taxon>
        <taxon>Chitinophaga</taxon>
    </lineage>
</organism>
<keyword evidence="1" id="KW-0732">Signal</keyword>
<reference evidence="3" key="1">
    <citation type="submission" date="2017-02" db="EMBL/GenBank/DDBJ databases">
        <authorList>
            <person name="Varghese N."/>
            <person name="Submissions S."/>
        </authorList>
    </citation>
    <scope>NUCLEOTIDE SEQUENCE [LARGE SCALE GENOMIC DNA]</scope>
    <source>
        <strain evidence="3">DSM 22224</strain>
    </source>
</reference>